<evidence type="ECO:0000313" key="2">
    <source>
        <dbReference type="EMBL" id="KAJ8455434.1"/>
    </source>
</evidence>
<dbReference type="EMBL" id="JAPEVG010000771">
    <property type="protein sequence ID" value="KAJ8455434.1"/>
    <property type="molecule type" value="Genomic_DNA"/>
</dbReference>
<protein>
    <submittedName>
        <fullName evidence="2">Uncharacterized protein</fullName>
    </submittedName>
</protein>
<accession>A0AAD7TFQ0</accession>
<comment type="caution">
    <text evidence="2">The sequence shown here is derived from an EMBL/GenBank/DDBJ whole genome shotgun (WGS) entry which is preliminary data.</text>
</comment>
<feature type="compositionally biased region" description="Polar residues" evidence="1">
    <location>
        <begin position="32"/>
        <end position="43"/>
    </location>
</feature>
<feature type="region of interest" description="Disordered" evidence="1">
    <location>
        <begin position="1"/>
        <end position="43"/>
    </location>
</feature>
<keyword evidence="3" id="KW-1185">Reference proteome</keyword>
<name>A0AAD7TFQ0_9APHY</name>
<proteinExistence type="predicted"/>
<dbReference type="Proteomes" id="UP001215151">
    <property type="component" value="Unassembled WGS sequence"/>
</dbReference>
<evidence type="ECO:0000256" key="1">
    <source>
        <dbReference type="SAM" id="MobiDB-lite"/>
    </source>
</evidence>
<reference evidence="2" key="1">
    <citation type="submission" date="2022-11" db="EMBL/GenBank/DDBJ databases">
        <title>Genome Sequence of Cubamyces cubensis.</title>
        <authorList>
            <person name="Buettner E."/>
        </authorList>
    </citation>
    <scope>NUCLEOTIDE SEQUENCE</scope>
    <source>
        <strain evidence="2">MPL-01</strain>
    </source>
</reference>
<feature type="compositionally biased region" description="Basic residues" evidence="1">
    <location>
        <begin position="1"/>
        <end position="15"/>
    </location>
</feature>
<sequence>MKTKTKRQPKARRTRQPYDGSTRSPWFRTESDNSTTDASQATSAPARLVHPFSIPSTVATSATGALSFRDFCVHHVKTHYPDVEPRNDWELTQMTMKPFEGSADEVYAALDKEYIEHVKMFGFEEANYMGSGLMDTEIEPTGV</sequence>
<dbReference type="AlphaFoldDB" id="A0AAD7TFQ0"/>
<organism evidence="2 3">
    <name type="scientific">Trametes cubensis</name>
    <dbReference type="NCBI Taxonomy" id="1111947"/>
    <lineage>
        <taxon>Eukaryota</taxon>
        <taxon>Fungi</taxon>
        <taxon>Dikarya</taxon>
        <taxon>Basidiomycota</taxon>
        <taxon>Agaricomycotina</taxon>
        <taxon>Agaricomycetes</taxon>
        <taxon>Polyporales</taxon>
        <taxon>Polyporaceae</taxon>
        <taxon>Trametes</taxon>
    </lineage>
</organism>
<evidence type="ECO:0000313" key="3">
    <source>
        <dbReference type="Proteomes" id="UP001215151"/>
    </source>
</evidence>
<gene>
    <name evidence="2" type="ORF">ONZ51_g12459</name>
</gene>